<name>A0A565B1P9_9BRAS</name>
<feature type="domain" description="BZIP" evidence="8">
    <location>
        <begin position="155"/>
        <end position="218"/>
    </location>
</feature>
<feature type="compositionally biased region" description="Polar residues" evidence="7">
    <location>
        <begin position="19"/>
        <end position="42"/>
    </location>
</feature>
<feature type="compositionally biased region" description="Low complexity" evidence="7">
    <location>
        <begin position="1"/>
        <end position="18"/>
    </location>
</feature>
<dbReference type="Gene3D" id="1.20.5.170">
    <property type="match status" value="1"/>
</dbReference>
<dbReference type="PANTHER" id="PTHR13690">
    <property type="entry name" value="TRANSCRIPTION FACTOR POSF21-RELATED"/>
    <property type="match status" value="1"/>
</dbReference>
<evidence type="ECO:0000313" key="10">
    <source>
        <dbReference type="Proteomes" id="UP000489600"/>
    </source>
</evidence>
<keyword evidence="3" id="KW-0238">DNA-binding</keyword>
<feature type="region of interest" description="Disordered" evidence="7">
    <location>
        <begin position="109"/>
        <end position="131"/>
    </location>
</feature>
<evidence type="ECO:0000256" key="3">
    <source>
        <dbReference type="ARBA" id="ARBA00023125"/>
    </source>
</evidence>
<dbReference type="GO" id="GO:0005634">
    <property type="term" value="C:nucleus"/>
    <property type="evidence" value="ECO:0007669"/>
    <property type="project" value="UniProtKB-SubCell"/>
</dbReference>
<dbReference type="SMART" id="SM00338">
    <property type="entry name" value="BRLZ"/>
    <property type="match status" value="1"/>
</dbReference>
<dbReference type="PROSITE" id="PS50217">
    <property type="entry name" value="BZIP"/>
    <property type="match status" value="1"/>
</dbReference>
<keyword evidence="4" id="KW-0804">Transcription</keyword>
<feature type="coiled-coil region" evidence="6">
    <location>
        <begin position="180"/>
        <end position="228"/>
    </location>
</feature>
<sequence>MSQPSFTFSSLPSRSHSSALFTSSPSSVPFGRSPNSSGSSTLPLCDDDPSLPNSDHTLPPRKAHKLERQIYNDAMVQFSQVLNLDKSEALEANENIVNDDMERNISVGSTNSVVKRRAGKETNPSSPRLTRSASVNNLGMFIASDSKLAELAVTSPKKARRTLANRESAARSQEKKAKYIVELEGEIQALRAENTAIRALYNQLRNDHIAMENEHRELVIRYEGLEKQVQLHQGTSS</sequence>
<reference evidence="9" key="1">
    <citation type="submission" date="2019-07" db="EMBL/GenBank/DDBJ databases">
        <authorList>
            <person name="Dittberner H."/>
        </authorList>
    </citation>
    <scope>NUCLEOTIDE SEQUENCE [LARGE SCALE GENOMIC DNA]</scope>
</reference>
<dbReference type="OrthoDB" id="1435597at2759"/>
<dbReference type="Pfam" id="PF00170">
    <property type="entry name" value="bZIP_1"/>
    <property type="match status" value="1"/>
</dbReference>
<dbReference type="SUPFAM" id="SSF57959">
    <property type="entry name" value="Leucine zipper domain"/>
    <property type="match status" value="1"/>
</dbReference>
<organism evidence="9 10">
    <name type="scientific">Arabis nemorensis</name>
    <dbReference type="NCBI Taxonomy" id="586526"/>
    <lineage>
        <taxon>Eukaryota</taxon>
        <taxon>Viridiplantae</taxon>
        <taxon>Streptophyta</taxon>
        <taxon>Embryophyta</taxon>
        <taxon>Tracheophyta</taxon>
        <taxon>Spermatophyta</taxon>
        <taxon>Magnoliopsida</taxon>
        <taxon>eudicotyledons</taxon>
        <taxon>Gunneridae</taxon>
        <taxon>Pentapetalae</taxon>
        <taxon>rosids</taxon>
        <taxon>malvids</taxon>
        <taxon>Brassicales</taxon>
        <taxon>Brassicaceae</taxon>
        <taxon>Arabideae</taxon>
        <taxon>Arabis</taxon>
    </lineage>
</organism>
<dbReference type="GO" id="GO:0003700">
    <property type="term" value="F:DNA-binding transcription factor activity"/>
    <property type="evidence" value="ECO:0007669"/>
    <property type="project" value="InterPro"/>
</dbReference>
<accession>A0A565B1P9</accession>
<dbReference type="AlphaFoldDB" id="A0A565B1P9"/>
<gene>
    <name evidence="9" type="ORF">ANE_LOCUS5469</name>
</gene>
<dbReference type="EMBL" id="CABITT030000002">
    <property type="protein sequence ID" value="VVA95024.1"/>
    <property type="molecule type" value="Genomic_DNA"/>
</dbReference>
<dbReference type="PANTHER" id="PTHR13690:SF80">
    <property type="entry name" value="BZIP TRANSCRIPTION FACTOR FAMILY PROTEIN-RELATED"/>
    <property type="match status" value="1"/>
</dbReference>
<evidence type="ECO:0000256" key="2">
    <source>
        <dbReference type="ARBA" id="ARBA00023015"/>
    </source>
</evidence>
<comment type="subcellular location">
    <subcellularLocation>
        <location evidence="1">Nucleus</location>
    </subcellularLocation>
</comment>
<dbReference type="InterPro" id="IPR004827">
    <property type="entry name" value="bZIP"/>
</dbReference>
<dbReference type="CDD" id="cd14703">
    <property type="entry name" value="bZIP_plant_RF2"/>
    <property type="match status" value="1"/>
</dbReference>
<keyword evidence="2" id="KW-0805">Transcription regulation</keyword>
<comment type="caution">
    <text evidence="9">The sequence shown here is derived from an EMBL/GenBank/DDBJ whole genome shotgun (WGS) entry which is preliminary data.</text>
</comment>
<dbReference type="InterPro" id="IPR046347">
    <property type="entry name" value="bZIP_sf"/>
</dbReference>
<evidence type="ECO:0000313" key="9">
    <source>
        <dbReference type="EMBL" id="VVA95024.1"/>
    </source>
</evidence>
<evidence type="ECO:0000256" key="4">
    <source>
        <dbReference type="ARBA" id="ARBA00023163"/>
    </source>
</evidence>
<evidence type="ECO:0000256" key="5">
    <source>
        <dbReference type="ARBA" id="ARBA00023242"/>
    </source>
</evidence>
<evidence type="ECO:0000259" key="8">
    <source>
        <dbReference type="PROSITE" id="PS50217"/>
    </source>
</evidence>
<keyword evidence="10" id="KW-1185">Reference proteome</keyword>
<evidence type="ECO:0000256" key="7">
    <source>
        <dbReference type="SAM" id="MobiDB-lite"/>
    </source>
</evidence>
<dbReference type="InterPro" id="IPR044759">
    <property type="entry name" value="bZIP_RF2"/>
</dbReference>
<dbReference type="GO" id="GO:0003677">
    <property type="term" value="F:DNA binding"/>
    <property type="evidence" value="ECO:0007669"/>
    <property type="project" value="UniProtKB-KW"/>
</dbReference>
<evidence type="ECO:0000256" key="6">
    <source>
        <dbReference type="SAM" id="Coils"/>
    </source>
</evidence>
<feature type="compositionally biased region" description="Polar residues" evidence="7">
    <location>
        <begin position="122"/>
        <end position="131"/>
    </location>
</feature>
<keyword evidence="6" id="KW-0175">Coiled coil</keyword>
<feature type="region of interest" description="Disordered" evidence="7">
    <location>
        <begin position="1"/>
        <end position="60"/>
    </location>
</feature>
<evidence type="ECO:0000256" key="1">
    <source>
        <dbReference type="ARBA" id="ARBA00004123"/>
    </source>
</evidence>
<keyword evidence="5" id="KW-0539">Nucleus</keyword>
<proteinExistence type="predicted"/>
<protein>
    <recommendedName>
        <fullName evidence="8">BZIP domain-containing protein</fullName>
    </recommendedName>
</protein>
<dbReference type="Proteomes" id="UP000489600">
    <property type="component" value="Unassembled WGS sequence"/>
</dbReference>